<dbReference type="Proteomes" id="UP000009005">
    <property type="component" value="Chromosome"/>
</dbReference>
<comment type="catalytic activity">
    <reaction evidence="1">
        <text>Endonucleolytic cleavage of DNA to give random double-stranded fragments with terminal 5'-phosphates, ATP is simultaneously hydrolyzed.</text>
        <dbReference type="EC" id="3.1.21.3"/>
    </reaction>
</comment>
<organism evidence="12 13">
    <name type="scientific">Mycoplasma wenyonii (strain Massachusetts)</name>
    <name type="common">Eperythrozoon wenyonii</name>
    <dbReference type="NCBI Taxonomy" id="1197325"/>
    <lineage>
        <taxon>Bacteria</taxon>
        <taxon>Bacillati</taxon>
        <taxon>Mycoplasmatota</taxon>
        <taxon>Mollicutes</taxon>
        <taxon>Mycoplasmataceae</taxon>
        <taxon>Mycoplasma</taxon>
    </lineage>
</organism>
<dbReference type="EMBL" id="CP003703">
    <property type="protein sequence ID" value="AFN65399.1"/>
    <property type="molecule type" value="Genomic_DNA"/>
</dbReference>
<dbReference type="STRING" id="1197325.WEN_03090"/>
<evidence type="ECO:0000313" key="13">
    <source>
        <dbReference type="Proteomes" id="UP000009005"/>
    </source>
</evidence>
<name>I6YM70_MYCWM</name>
<comment type="similarity">
    <text evidence="2">Belongs to the HsdR family.</text>
</comment>
<dbReference type="GO" id="GO:0009307">
    <property type="term" value="P:DNA restriction-modification system"/>
    <property type="evidence" value="ECO:0007669"/>
    <property type="project" value="UniProtKB-KW"/>
</dbReference>
<dbReference type="GO" id="GO:0005524">
    <property type="term" value="F:ATP binding"/>
    <property type="evidence" value="ECO:0007669"/>
    <property type="project" value="UniProtKB-KW"/>
</dbReference>
<accession>I6YM70</accession>
<dbReference type="InterPro" id="IPR051268">
    <property type="entry name" value="Type-I_R_enzyme_R_subunit"/>
</dbReference>
<reference evidence="12 13" key="1">
    <citation type="journal article" date="2012" name="J. Bacteriol.">
        <title>Complete genome sequence of Mycoplasma wenyonii strain Massachusetts.</title>
        <authorList>
            <person name="Dos Santos A.P."/>
            <person name="Guimaraes A.M."/>
            <person name="do Nascimento N.C."/>
            <person name="Sanmiguel P.J."/>
            <person name="Messick J.B."/>
        </authorList>
    </citation>
    <scope>NUCLEOTIDE SEQUENCE [LARGE SCALE GENOMIC DNA]</scope>
    <source>
        <strain evidence="12 13">Massachusetts</strain>
    </source>
</reference>
<evidence type="ECO:0000256" key="7">
    <source>
        <dbReference type="ARBA" id="ARBA00022759"/>
    </source>
</evidence>
<evidence type="ECO:0000256" key="8">
    <source>
        <dbReference type="ARBA" id="ARBA00022801"/>
    </source>
</evidence>
<evidence type="ECO:0000256" key="1">
    <source>
        <dbReference type="ARBA" id="ARBA00000851"/>
    </source>
</evidence>
<keyword evidence="7" id="KW-0255">Endonuclease</keyword>
<dbReference type="EC" id="3.1.21.3" evidence="3"/>
<evidence type="ECO:0000256" key="9">
    <source>
        <dbReference type="ARBA" id="ARBA00022840"/>
    </source>
</evidence>
<evidence type="ECO:0000256" key="10">
    <source>
        <dbReference type="ARBA" id="ARBA00023125"/>
    </source>
</evidence>
<keyword evidence="13" id="KW-1185">Reference proteome</keyword>
<dbReference type="Pfam" id="PF04313">
    <property type="entry name" value="HSDR_N"/>
    <property type="match status" value="1"/>
</dbReference>
<dbReference type="RefSeq" id="WP_014850108.1">
    <property type="nucleotide sequence ID" value="NC_018149.1"/>
</dbReference>
<dbReference type="PANTHER" id="PTHR30195:SF16">
    <property type="entry name" value="TYPE I RESTRICTION ENZYME ENDONUCLEASE SUBUNIT"/>
    <property type="match status" value="1"/>
</dbReference>
<evidence type="ECO:0000259" key="11">
    <source>
        <dbReference type="Pfam" id="PF04313"/>
    </source>
</evidence>
<dbReference type="AlphaFoldDB" id="I6YM70"/>
<dbReference type="PATRIC" id="fig|1197325.3.peg.669"/>
<keyword evidence="10" id="KW-0238">DNA-binding</keyword>
<dbReference type="InterPro" id="IPR007409">
    <property type="entry name" value="Restrct_endonuc_type1_HsdR_N"/>
</dbReference>
<evidence type="ECO:0000256" key="2">
    <source>
        <dbReference type="ARBA" id="ARBA00008598"/>
    </source>
</evidence>
<dbReference type="PANTHER" id="PTHR30195">
    <property type="entry name" value="TYPE I SITE-SPECIFIC DEOXYRIBONUCLEASE PROTEIN SUBUNIT M AND R"/>
    <property type="match status" value="1"/>
</dbReference>
<sequence length="256" mass="31564">MRSDRYYPRREREYLKFRTKEQRARTEAEWEEWLIKKLIRIGWQFRQDFQKEGKTKTYLLEKNLLIRLQNLYRSKHNKPYFKFSEDESYDLLEELKKTNYREINKPIVINSLLRREEKLEIPLIDQENIKNNYFEVIQQAHEYHKGKFSHIYDLVLLINGLPLVCIELKKATISIFEAFIQLKRYFKDRLVSEPLSIFNNLQLFMATNFQRVSYFWRRDIPDSMHLKRLTLRWCNHDSFQQLKWVNVLFSPARIIE</sequence>
<dbReference type="OrthoDB" id="9758243at2"/>
<keyword evidence="9" id="KW-0067">ATP-binding</keyword>
<dbReference type="HOGENOM" id="CLU_1085134_0_0_14"/>
<evidence type="ECO:0000256" key="5">
    <source>
        <dbReference type="ARBA" id="ARBA00022741"/>
    </source>
</evidence>
<feature type="domain" description="Restriction endonuclease type I HsdR N-terminal" evidence="11">
    <location>
        <begin position="26"/>
        <end position="215"/>
    </location>
</feature>
<evidence type="ECO:0000256" key="3">
    <source>
        <dbReference type="ARBA" id="ARBA00012654"/>
    </source>
</evidence>
<keyword evidence="5" id="KW-0547">Nucleotide-binding</keyword>
<dbReference type="CDD" id="cd22332">
    <property type="entry name" value="HsdR_N"/>
    <property type="match status" value="1"/>
</dbReference>
<keyword evidence="4" id="KW-0540">Nuclease</keyword>
<dbReference type="GO" id="GO:0009035">
    <property type="term" value="F:type I site-specific deoxyribonuclease activity"/>
    <property type="evidence" value="ECO:0007669"/>
    <property type="project" value="UniProtKB-EC"/>
</dbReference>
<proteinExistence type="inferred from homology"/>
<keyword evidence="6" id="KW-0680">Restriction system</keyword>
<dbReference type="Gene3D" id="3.90.1570.50">
    <property type="match status" value="1"/>
</dbReference>
<dbReference type="KEGG" id="mwe:WEN_03090"/>
<gene>
    <name evidence="12" type="ordered locus">WEN_03090</name>
</gene>
<evidence type="ECO:0000256" key="6">
    <source>
        <dbReference type="ARBA" id="ARBA00022747"/>
    </source>
</evidence>
<protein>
    <recommendedName>
        <fullName evidence="3">type I site-specific deoxyribonuclease</fullName>
        <ecNumber evidence="3">3.1.21.3</ecNumber>
    </recommendedName>
</protein>
<evidence type="ECO:0000256" key="4">
    <source>
        <dbReference type="ARBA" id="ARBA00022722"/>
    </source>
</evidence>
<evidence type="ECO:0000313" key="12">
    <source>
        <dbReference type="EMBL" id="AFN65399.1"/>
    </source>
</evidence>
<dbReference type="GO" id="GO:0003677">
    <property type="term" value="F:DNA binding"/>
    <property type="evidence" value="ECO:0007669"/>
    <property type="project" value="UniProtKB-KW"/>
</dbReference>
<keyword evidence="8" id="KW-0378">Hydrolase</keyword>